<name>A0ACB9ZT89_CATRO</name>
<keyword evidence="2" id="KW-1185">Reference proteome</keyword>
<accession>A0ACB9ZT89</accession>
<comment type="caution">
    <text evidence="1">The sequence shown here is derived from an EMBL/GenBank/DDBJ whole genome shotgun (WGS) entry which is preliminary data.</text>
</comment>
<organism evidence="1 2">
    <name type="scientific">Catharanthus roseus</name>
    <name type="common">Madagascar periwinkle</name>
    <name type="synonym">Vinca rosea</name>
    <dbReference type="NCBI Taxonomy" id="4058"/>
    <lineage>
        <taxon>Eukaryota</taxon>
        <taxon>Viridiplantae</taxon>
        <taxon>Streptophyta</taxon>
        <taxon>Embryophyta</taxon>
        <taxon>Tracheophyta</taxon>
        <taxon>Spermatophyta</taxon>
        <taxon>Magnoliopsida</taxon>
        <taxon>eudicotyledons</taxon>
        <taxon>Gunneridae</taxon>
        <taxon>Pentapetalae</taxon>
        <taxon>asterids</taxon>
        <taxon>lamiids</taxon>
        <taxon>Gentianales</taxon>
        <taxon>Apocynaceae</taxon>
        <taxon>Rauvolfioideae</taxon>
        <taxon>Vinceae</taxon>
        <taxon>Catharanthinae</taxon>
        <taxon>Catharanthus</taxon>
    </lineage>
</organism>
<proteinExistence type="predicted"/>
<dbReference type="EMBL" id="CM044708">
    <property type="protein sequence ID" value="KAI5650795.1"/>
    <property type="molecule type" value="Genomic_DNA"/>
</dbReference>
<gene>
    <name evidence="1" type="ORF">M9H77_36800</name>
</gene>
<sequence>MKVQKRIKSRPVKPLLPDDVIMEILSRIAAVDVLKFRRVCRGWNSLILTQCFSDMHMKKHYSSFPMILVQEKISSFRLTNILLLLDRWEPQRKRTKVRKIILNSILPPTADLFNVRLHYNGLIVMSGFDTNNFVIFNPITRDKVSLLINPNPVLVPNCDLLGMFFHPLTKEYCILWGSLIANPKPLIKMVNLSSKPYCKDINPSVSLGHGRMLHSVVIEEDATLYWLIEYFYNHPDSCEELIIAFDIKSEEFSFLPHPGPRQDNHKEHKNMHIFKMDGRLSLLEKINTSNAFIIDIWSLTGLWMKIHSVPINIDGLGNIDRPLYANLARVSVLSVVNGELLVHFKVSRLMHRICGCNLETGTARRIGRTYNDCSISRGSCLAMYMPSFVSLKNCTSEIRI</sequence>
<evidence type="ECO:0000313" key="1">
    <source>
        <dbReference type="EMBL" id="KAI5650795.1"/>
    </source>
</evidence>
<protein>
    <submittedName>
        <fullName evidence="1">Uncharacterized protein</fullName>
    </submittedName>
</protein>
<evidence type="ECO:0000313" key="2">
    <source>
        <dbReference type="Proteomes" id="UP001060085"/>
    </source>
</evidence>
<reference evidence="2" key="1">
    <citation type="journal article" date="2023" name="Nat. Plants">
        <title>Single-cell RNA sequencing provides a high-resolution roadmap for understanding the multicellular compartmentation of specialized metabolism.</title>
        <authorList>
            <person name="Sun S."/>
            <person name="Shen X."/>
            <person name="Li Y."/>
            <person name="Li Y."/>
            <person name="Wang S."/>
            <person name="Li R."/>
            <person name="Zhang H."/>
            <person name="Shen G."/>
            <person name="Guo B."/>
            <person name="Wei J."/>
            <person name="Xu J."/>
            <person name="St-Pierre B."/>
            <person name="Chen S."/>
            <person name="Sun C."/>
        </authorList>
    </citation>
    <scope>NUCLEOTIDE SEQUENCE [LARGE SCALE GENOMIC DNA]</scope>
</reference>
<dbReference type="Proteomes" id="UP001060085">
    <property type="component" value="Linkage Group LG08"/>
</dbReference>